<organism evidence="3 4">
    <name type="scientific">Ceratosolen solmsi marchali</name>
    <dbReference type="NCBI Taxonomy" id="326594"/>
    <lineage>
        <taxon>Eukaryota</taxon>
        <taxon>Metazoa</taxon>
        <taxon>Ecdysozoa</taxon>
        <taxon>Arthropoda</taxon>
        <taxon>Hexapoda</taxon>
        <taxon>Insecta</taxon>
        <taxon>Pterygota</taxon>
        <taxon>Neoptera</taxon>
        <taxon>Endopterygota</taxon>
        <taxon>Hymenoptera</taxon>
        <taxon>Apocrita</taxon>
        <taxon>Proctotrupomorpha</taxon>
        <taxon>Chalcidoidea</taxon>
        <taxon>Agaonidae</taxon>
        <taxon>Agaoninae</taxon>
        <taxon>Ceratosolen</taxon>
    </lineage>
</organism>
<dbReference type="SMART" id="SM00174">
    <property type="entry name" value="RHO"/>
    <property type="match status" value="1"/>
</dbReference>
<proteinExistence type="inferred from homology"/>
<dbReference type="InterPro" id="IPR027417">
    <property type="entry name" value="P-loop_NTPase"/>
</dbReference>
<name>A0AAJ6YUX4_9HYME</name>
<keyword evidence="2" id="KW-0547">Nucleotide-binding</keyword>
<protein>
    <submittedName>
        <fullName evidence="4">Ras-related protein Rab-24-like isoform X1</fullName>
    </submittedName>
</protein>
<dbReference type="PANTHER" id="PTHR47978">
    <property type="match status" value="1"/>
</dbReference>
<dbReference type="RefSeq" id="XP_011504817.1">
    <property type="nucleotide sequence ID" value="XM_011506515.1"/>
</dbReference>
<dbReference type="Pfam" id="PF00071">
    <property type="entry name" value="Ras"/>
    <property type="match status" value="1"/>
</dbReference>
<dbReference type="InterPro" id="IPR001806">
    <property type="entry name" value="Small_GTPase"/>
</dbReference>
<evidence type="ECO:0000313" key="4">
    <source>
        <dbReference type="RefSeq" id="XP_011504817.1"/>
    </source>
</evidence>
<comment type="similarity">
    <text evidence="1">Belongs to the small GTPase superfamily. Rab family.</text>
</comment>
<dbReference type="Gene3D" id="3.40.50.300">
    <property type="entry name" value="P-loop containing nucleotide triphosphate hydrolases"/>
    <property type="match status" value="1"/>
</dbReference>
<accession>A0AAJ6YUX4</accession>
<dbReference type="SMART" id="SM00175">
    <property type="entry name" value="RAB"/>
    <property type="match status" value="1"/>
</dbReference>
<dbReference type="GeneID" id="105367745"/>
<reference evidence="4" key="1">
    <citation type="submission" date="2025-08" db="UniProtKB">
        <authorList>
            <consortium name="RefSeq"/>
        </authorList>
    </citation>
    <scope>IDENTIFICATION</scope>
</reference>
<dbReference type="AlphaFoldDB" id="A0AAJ6YUX4"/>
<dbReference type="NCBIfam" id="TIGR00231">
    <property type="entry name" value="small_GTP"/>
    <property type="match status" value="1"/>
</dbReference>
<sequence length="199" mass="23268">MKKREHIKIVLLGDKMTGKTSLRKRYFSGHFNETELATIGAGFDSRVFTLQDKEYEMEVWDTSGEEKYQSICRMYYRNAAVAILCYDVTIYSTFQKLNYWIGELYKIQESCKIYVCATKLDLLDQYEANPQINFVESYARENGVKFFLTSSKTGENVVSLFDEILDDYISNSQNTPSCTDTIKLPTNKRRWMKQNKKCC</sequence>
<dbReference type="KEGG" id="csol:105367745"/>
<dbReference type="PROSITE" id="PS51419">
    <property type="entry name" value="RAB"/>
    <property type="match status" value="1"/>
</dbReference>
<keyword evidence="3" id="KW-1185">Reference proteome</keyword>
<dbReference type="GO" id="GO:0005525">
    <property type="term" value="F:GTP binding"/>
    <property type="evidence" value="ECO:0007669"/>
    <property type="project" value="InterPro"/>
</dbReference>
<evidence type="ECO:0000256" key="2">
    <source>
        <dbReference type="ARBA" id="ARBA00022741"/>
    </source>
</evidence>
<evidence type="ECO:0000256" key="1">
    <source>
        <dbReference type="ARBA" id="ARBA00006270"/>
    </source>
</evidence>
<dbReference type="Proteomes" id="UP000695007">
    <property type="component" value="Unplaced"/>
</dbReference>
<dbReference type="GO" id="GO:0003924">
    <property type="term" value="F:GTPase activity"/>
    <property type="evidence" value="ECO:0007669"/>
    <property type="project" value="InterPro"/>
</dbReference>
<dbReference type="CDD" id="cd00154">
    <property type="entry name" value="Rab"/>
    <property type="match status" value="1"/>
</dbReference>
<dbReference type="InterPro" id="IPR005225">
    <property type="entry name" value="Small_GTP-bd"/>
</dbReference>
<dbReference type="SMART" id="SM00173">
    <property type="entry name" value="RAS"/>
    <property type="match status" value="1"/>
</dbReference>
<dbReference type="SUPFAM" id="SSF52540">
    <property type="entry name" value="P-loop containing nucleoside triphosphate hydrolases"/>
    <property type="match status" value="1"/>
</dbReference>
<evidence type="ECO:0000313" key="3">
    <source>
        <dbReference type="Proteomes" id="UP000695007"/>
    </source>
</evidence>
<gene>
    <name evidence="4" type="primary">LOC105367745</name>
</gene>
<dbReference type="SMART" id="SM00176">
    <property type="entry name" value="RAN"/>
    <property type="match status" value="1"/>
</dbReference>
<dbReference type="PRINTS" id="PR00449">
    <property type="entry name" value="RASTRNSFRMNG"/>
</dbReference>
<dbReference type="FunFam" id="3.40.50.300:FF:001204">
    <property type="entry name" value="Small GTP-binding protein, putative"/>
    <property type="match status" value="1"/>
</dbReference>